<dbReference type="RefSeq" id="WP_099912949.1">
    <property type="nucleotide sequence ID" value="NZ_AWWI01000149.1"/>
</dbReference>
<dbReference type="PANTHER" id="PTHR30363:SF44">
    <property type="entry name" value="AGA OPERON TRANSCRIPTIONAL REPRESSOR-RELATED"/>
    <property type="match status" value="1"/>
</dbReference>
<dbReference type="Gene3D" id="3.40.50.1360">
    <property type="match status" value="1"/>
</dbReference>
<protein>
    <recommendedName>
        <fullName evidence="1">DeoR-like transcriptional repressor C-terminal sensor domain-containing protein</fullName>
    </recommendedName>
</protein>
<reference evidence="2 3" key="1">
    <citation type="submission" date="2013-09" db="EMBL/GenBank/DDBJ databases">
        <title>Genome sequencing of Phaeobacter antarcticus sp. nov. SM1211.</title>
        <authorList>
            <person name="Zhang X.-Y."/>
            <person name="Liu C."/>
            <person name="Chen X.-L."/>
            <person name="Xie B.-B."/>
            <person name="Qin Q.-L."/>
            <person name="Rong J.-C."/>
            <person name="Zhang Y.-Z."/>
        </authorList>
    </citation>
    <scope>NUCLEOTIDE SEQUENCE [LARGE SCALE GENOMIC DNA]</scope>
    <source>
        <strain evidence="2 3">SM1211</strain>
    </source>
</reference>
<dbReference type="SUPFAM" id="SSF100950">
    <property type="entry name" value="NagB/RpiA/CoA transferase-like"/>
    <property type="match status" value="1"/>
</dbReference>
<dbReference type="EMBL" id="AWWI01000149">
    <property type="protein sequence ID" value="PIL17882.1"/>
    <property type="molecule type" value="Genomic_DNA"/>
</dbReference>
<dbReference type="InterPro" id="IPR050313">
    <property type="entry name" value="Carb_Metab_HTH_regulators"/>
</dbReference>
<dbReference type="Pfam" id="PF00455">
    <property type="entry name" value="DeoRC"/>
    <property type="match status" value="1"/>
</dbReference>
<dbReference type="PANTHER" id="PTHR30363">
    <property type="entry name" value="HTH-TYPE TRANSCRIPTIONAL REGULATOR SRLR-RELATED"/>
    <property type="match status" value="1"/>
</dbReference>
<dbReference type="AlphaFoldDB" id="A0A2G8R8N6"/>
<dbReference type="InterPro" id="IPR037171">
    <property type="entry name" value="NagB/RpiA_transferase-like"/>
</dbReference>
<proteinExistence type="predicted"/>
<sequence length="216" mass="23174">MNACIHLNSEGLLQKSHGGASPRAPGTHQVLDERQFERVGERGKLAQNAAGRVRDGQSLMIDAGSTTMEFARALAHAGTRITAITNSLQVAMILGTSRDARVIMTPGHYLNAEAALIGTETCAFLRRYHVDACFLGASALNDAGVSEAVEGFADVKQTMLEQSVQRYFLIDARKFGTAHLTKVAEICDIGTLITDVRPTDALAKALEQQGVEILLP</sequence>
<dbReference type="SMART" id="SM01134">
    <property type="entry name" value="DeoRC"/>
    <property type="match status" value="1"/>
</dbReference>
<feature type="domain" description="DeoR-like transcriptional repressor C-terminal sensor" evidence="1">
    <location>
        <begin position="40"/>
        <end position="195"/>
    </location>
</feature>
<dbReference type="InterPro" id="IPR014036">
    <property type="entry name" value="DeoR-like_C"/>
</dbReference>
<accession>A0A2G8R8N6</accession>
<evidence type="ECO:0000259" key="1">
    <source>
        <dbReference type="Pfam" id="PF00455"/>
    </source>
</evidence>
<keyword evidence="3" id="KW-1185">Reference proteome</keyword>
<comment type="caution">
    <text evidence="2">The sequence shown here is derived from an EMBL/GenBank/DDBJ whole genome shotgun (WGS) entry which is preliminary data.</text>
</comment>
<evidence type="ECO:0000313" key="2">
    <source>
        <dbReference type="EMBL" id="PIL17882.1"/>
    </source>
</evidence>
<name>A0A2G8R8N6_9RHOB</name>
<organism evidence="2 3">
    <name type="scientific">Puniceibacterium antarcticum</name>
    <dbReference type="NCBI Taxonomy" id="1206336"/>
    <lineage>
        <taxon>Bacteria</taxon>
        <taxon>Pseudomonadati</taxon>
        <taxon>Pseudomonadota</taxon>
        <taxon>Alphaproteobacteria</taxon>
        <taxon>Rhodobacterales</taxon>
        <taxon>Paracoccaceae</taxon>
        <taxon>Puniceibacterium</taxon>
    </lineage>
</organism>
<gene>
    <name evidence="2" type="ORF">P775_22675</name>
</gene>
<evidence type="ECO:0000313" key="3">
    <source>
        <dbReference type="Proteomes" id="UP000231259"/>
    </source>
</evidence>
<dbReference type="OrthoDB" id="9816363at2"/>
<dbReference type="Proteomes" id="UP000231259">
    <property type="component" value="Unassembled WGS sequence"/>
</dbReference>